<evidence type="ECO:0000313" key="3">
    <source>
        <dbReference type="Proteomes" id="UP000236738"/>
    </source>
</evidence>
<dbReference type="EMBL" id="FNUS01000003">
    <property type="protein sequence ID" value="SEG18449.1"/>
    <property type="molecule type" value="Genomic_DNA"/>
</dbReference>
<dbReference type="OrthoDB" id="5986339at2"/>
<protein>
    <submittedName>
        <fullName evidence="2">Uncharacterized protein</fullName>
    </submittedName>
</protein>
<reference evidence="3" key="1">
    <citation type="submission" date="2016-10" db="EMBL/GenBank/DDBJ databases">
        <authorList>
            <person name="Varghese N."/>
            <person name="Submissions S."/>
        </authorList>
    </citation>
    <scope>NUCLEOTIDE SEQUENCE [LARGE SCALE GENOMIC DNA]</scope>
    <source>
        <strain evidence="3">DSM 21580</strain>
    </source>
</reference>
<dbReference type="AlphaFoldDB" id="A0A1H5Y319"/>
<keyword evidence="3" id="KW-1185">Reference proteome</keyword>
<name>A0A1H5Y319_9FLAO</name>
<gene>
    <name evidence="2" type="ORF">SAMN05421847_1658</name>
</gene>
<sequence length="219" mass="25039">MKKILLLSTFFFVAIFFAQEKTKAEKLLVEIQQVKQVNKNIKMVWWMPTEYWRAATINTKQITEQQLQTLENMLDDYTIIAAGDYNLGSEINGVDFNSLPISNKFELYDLKGKKIPVLKNAEIDEKVSLLIDRFLKPLFGKMLGKMGTGIEFFIFSNKDSAGNKIIDPTKEGGFKVVLSGQSFTYKLPLVSLMPEKTCPIDQQKFPGNYIYCPIHGNKF</sequence>
<dbReference type="Proteomes" id="UP000236738">
    <property type="component" value="Unassembled WGS sequence"/>
</dbReference>
<evidence type="ECO:0000256" key="1">
    <source>
        <dbReference type="SAM" id="SignalP"/>
    </source>
</evidence>
<organism evidence="2 3">
    <name type="scientific">Halpernia humi</name>
    <dbReference type="NCBI Taxonomy" id="493375"/>
    <lineage>
        <taxon>Bacteria</taxon>
        <taxon>Pseudomonadati</taxon>
        <taxon>Bacteroidota</taxon>
        <taxon>Flavobacteriia</taxon>
        <taxon>Flavobacteriales</taxon>
        <taxon>Weeksellaceae</taxon>
        <taxon>Chryseobacterium group</taxon>
        <taxon>Halpernia</taxon>
    </lineage>
</organism>
<evidence type="ECO:0000313" key="2">
    <source>
        <dbReference type="EMBL" id="SEG18449.1"/>
    </source>
</evidence>
<dbReference type="RefSeq" id="WP_103913617.1">
    <property type="nucleotide sequence ID" value="NZ_FNUS01000003.1"/>
</dbReference>
<keyword evidence="1" id="KW-0732">Signal</keyword>
<accession>A0A1H5Y319</accession>
<feature type="chain" id="PRO_5009290084" evidence="1">
    <location>
        <begin position="19"/>
        <end position="219"/>
    </location>
</feature>
<proteinExistence type="predicted"/>
<feature type="signal peptide" evidence="1">
    <location>
        <begin position="1"/>
        <end position="18"/>
    </location>
</feature>